<reference evidence="4" key="1">
    <citation type="submission" date="2011-05" db="EMBL/GenBank/DDBJ databases">
        <authorList>
            <person name="Richards S.R."/>
            <person name="Qu J."/>
            <person name="Jiang H."/>
            <person name="Jhangiani S.N."/>
            <person name="Agravi P."/>
            <person name="Goodspeed R."/>
            <person name="Gross S."/>
            <person name="Mandapat C."/>
            <person name="Jackson L."/>
            <person name="Mathew T."/>
            <person name="Pu L."/>
            <person name="Thornton R."/>
            <person name="Saada N."/>
            <person name="Wilczek-Boney K.B."/>
            <person name="Lee S."/>
            <person name="Kovar C."/>
            <person name="Wu Y."/>
            <person name="Scherer S.E."/>
            <person name="Worley K.C."/>
            <person name="Muzny D.M."/>
            <person name="Gibbs R."/>
        </authorList>
    </citation>
    <scope>NUCLEOTIDE SEQUENCE</scope>
    <source>
        <strain evidence="4">Brora</strain>
    </source>
</reference>
<keyword evidence="2" id="KW-1133">Transmembrane helix</keyword>
<evidence type="ECO:0000313" key="4">
    <source>
        <dbReference type="Proteomes" id="UP000014500"/>
    </source>
</evidence>
<evidence type="ECO:0000256" key="1">
    <source>
        <dbReference type="SAM" id="MobiDB-lite"/>
    </source>
</evidence>
<accession>T1ISG1</accession>
<feature type="transmembrane region" description="Helical" evidence="2">
    <location>
        <begin position="140"/>
        <end position="166"/>
    </location>
</feature>
<sequence>MAKENDLHQFLHSNCFYVRISIRIFPLLFWLGLTNPTMAWEKISSRFPLISSFIQLTKKDPLGAHMLATGGKASHRNTISNPNNPAFQLHHNKGLRLHKRAADDDDDDGGDWEKDYSYNSNNSGNSGVQGGTIGLNEMEITLIVVCSAIGLLMFIIGLIFLARYYWKKFHGDSHRYHGVMQRNSSESSMGTTRADPKDATAKFEEPEAANPYLLHPSDALLIKQQIIEQSVEKEPLLPCANGTAFTDRHQIDNSDIRNETIFDTSLGVTNLKKQLPSGYVAQLQNTLNCRTGLSQSDCSISSFTATNPSYKYGNQTGYMSGYYGYPSDTTFDNSKTTTTTTPEITSTIANNDLTPSVTFRSGSGNEIKSTETQLSIEKTLKEELTDQAANELNEFDSAVEDDIILSADPYRLTGTTRALSLPESFDREEDTEDESKGVDSVRPTDSGWGDTVKGQFRGSLPVLHLSVSPEKEKVSVINGANSYPKSKKKTSDKSLPISLSNMLPNHPQKS</sequence>
<organism evidence="3 4">
    <name type="scientific">Strigamia maritima</name>
    <name type="common">European centipede</name>
    <name type="synonym">Geophilus maritimus</name>
    <dbReference type="NCBI Taxonomy" id="126957"/>
    <lineage>
        <taxon>Eukaryota</taxon>
        <taxon>Metazoa</taxon>
        <taxon>Ecdysozoa</taxon>
        <taxon>Arthropoda</taxon>
        <taxon>Myriapoda</taxon>
        <taxon>Chilopoda</taxon>
        <taxon>Pleurostigmophora</taxon>
        <taxon>Geophilomorpha</taxon>
        <taxon>Linotaeniidae</taxon>
        <taxon>Strigamia</taxon>
    </lineage>
</organism>
<keyword evidence="4" id="KW-1185">Reference proteome</keyword>
<keyword evidence="2" id="KW-0472">Membrane</keyword>
<dbReference type="AlphaFoldDB" id="T1ISG1"/>
<dbReference type="HOGENOM" id="CLU_534575_0_0_1"/>
<name>T1ISG1_STRMM</name>
<evidence type="ECO:0000313" key="3">
    <source>
        <dbReference type="EnsemblMetazoa" id="SMAR004033-PA"/>
    </source>
</evidence>
<feature type="region of interest" description="Disordered" evidence="1">
    <location>
        <begin position="421"/>
        <end position="453"/>
    </location>
</feature>
<dbReference type="Proteomes" id="UP000014500">
    <property type="component" value="Unassembled WGS sequence"/>
</dbReference>
<feature type="transmembrane region" description="Helical" evidence="2">
    <location>
        <begin position="16"/>
        <end position="33"/>
    </location>
</feature>
<proteinExistence type="predicted"/>
<feature type="region of interest" description="Disordered" evidence="1">
    <location>
        <begin position="467"/>
        <end position="510"/>
    </location>
</feature>
<reference evidence="3" key="2">
    <citation type="submission" date="2015-02" db="UniProtKB">
        <authorList>
            <consortium name="EnsemblMetazoa"/>
        </authorList>
    </citation>
    <scope>IDENTIFICATION</scope>
</reference>
<dbReference type="EnsemblMetazoa" id="SMAR004033-RA">
    <property type="protein sequence ID" value="SMAR004033-PA"/>
    <property type="gene ID" value="SMAR004033"/>
</dbReference>
<evidence type="ECO:0000256" key="2">
    <source>
        <dbReference type="SAM" id="Phobius"/>
    </source>
</evidence>
<keyword evidence="2" id="KW-0812">Transmembrane</keyword>
<dbReference type="EMBL" id="JH431430">
    <property type="status" value="NOT_ANNOTATED_CDS"/>
    <property type="molecule type" value="Genomic_DNA"/>
</dbReference>
<protein>
    <submittedName>
        <fullName evidence="3">Uncharacterized protein</fullName>
    </submittedName>
</protein>
<feature type="region of interest" description="Disordered" evidence="1">
    <location>
        <begin position="99"/>
        <end position="123"/>
    </location>
</feature>